<sequence length="143" mass="14571">MRETRRSILKKSVIGGAVLLTGTGVAAAKPGKGNNEKFDPQKVSAVNVADADTPTLRLDNENGVAVEVKIYSTGASDGTVYTVGANQAGFKGKEDGKPNATGKLVDAECGEVITDVKTKRPSGDTWLDSGFTGTATVGGAGCP</sequence>
<proteinExistence type="predicted"/>
<dbReference type="PROSITE" id="PS51318">
    <property type="entry name" value="TAT"/>
    <property type="match status" value="1"/>
</dbReference>
<protein>
    <submittedName>
        <fullName evidence="1">Uncharacterized protein</fullName>
    </submittedName>
</protein>
<dbReference type="Proteomes" id="UP000198531">
    <property type="component" value="Unassembled WGS sequence"/>
</dbReference>
<evidence type="ECO:0000313" key="2">
    <source>
        <dbReference type="Proteomes" id="UP000198531"/>
    </source>
</evidence>
<name>A0A1I6I7Q1_9EURY</name>
<dbReference type="STRING" id="553469.SAMN04487947_3006"/>
<reference evidence="2" key="1">
    <citation type="submission" date="2016-10" db="EMBL/GenBank/DDBJ databases">
        <authorList>
            <person name="Varghese N."/>
            <person name="Submissions S."/>
        </authorList>
    </citation>
    <scope>NUCLEOTIDE SEQUENCE [LARGE SCALE GENOMIC DNA]</scope>
    <source>
        <strain evidence="2">CGMCC 1.7736</strain>
    </source>
</reference>
<organism evidence="1 2">
    <name type="scientific">Halogeometricum rufum</name>
    <dbReference type="NCBI Taxonomy" id="553469"/>
    <lineage>
        <taxon>Archaea</taxon>
        <taxon>Methanobacteriati</taxon>
        <taxon>Methanobacteriota</taxon>
        <taxon>Stenosarchaea group</taxon>
        <taxon>Halobacteria</taxon>
        <taxon>Halobacteriales</taxon>
        <taxon>Haloferacaceae</taxon>
        <taxon>Halogeometricum</taxon>
    </lineage>
</organism>
<accession>A0A1I6I7Q1</accession>
<keyword evidence="2" id="KW-1185">Reference proteome</keyword>
<dbReference type="RefSeq" id="WP_089808956.1">
    <property type="nucleotide sequence ID" value="NZ_FOYT01000002.1"/>
</dbReference>
<evidence type="ECO:0000313" key="1">
    <source>
        <dbReference type="EMBL" id="SFR62684.1"/>
    </source>
</evidence>
<dbReference type="OrthoDB" id="374636at2157"/>
<dbReference type="AlphaFoldDB" id="A0A1I6I7Q1"/>
<dbReference type="InterPro" id="IPR006311">
    <property type="entry name" value="TAT_signal"/>
</dbReference>
<gene>
    <name evidence="1" type="ORF">SAMN04487947_3006</name>
</gene>
<dbReference type="EMBL" id="FOYT01000002">
    <property type="protein sequence ID" value="SFR62684.1"/>
    <property type="molecule type" value="Genomic_DNA"/>
</dbReference>